<sequence length="1215" mass="136402">MGLYVLFVAALVCFGKLHANFQDAKIATIVRDNVGDIFMAEGTECNKDTCVGISSGTASTLDMKNENSLENFCECQCHKHLPVFREDLRICVDDIRECSLASFVSSSTSQQIPFVYLPLKGQIIHPSKEIKFTDLKAPVCAVSSAKVLSEDGWTELRNPLDGDIPLRLFRDEGRVFLQWTGNSQQRLQMQGKLILIFIFCREVSISDSTVTEPSTVFTPCVSFRVAGKTIYNNHNITEVSFLDDIQPSANSSFSISEYFAVGICSILLALVYVASVLLYLHMRKKRNKSESKSTPNDSQNFNTLEDGVIKSNPLLSYEKHFPGANSSFTDSSSTVSDNDDSHSVQLEEKRNKKIQTTSALVHLQKPEFVFLTTTNQDPLYQEPSSIEKLPEENVSIVETTEHREEETDHLKAITGNTRKKLYFNPAYFEPQLLMAPPPAAVEFLTKIREVMAIAKQKMASKKFTPSLHKIPEEESFEPIYEQSRSIHSSRKDSVLSLKKENSRRKSCSNCSGFDYQNASLSVELIPELSLLPVCQNCTLSNESKEKSIQRWLEEIPVRTCSEEWSFKTKEECSSIPTKRLRSPTRSLPSCTTSQFYRSLSPKPVSESGKITKISFPYDTKSTKPVNGKIKKSRAPFPPHPSETITVIHEKRSHQRDPNGKHVVDNKPSLKPDKNPIYTDEIEASSVNNNIKATIGPYDSDSLERLQHQMKNIYISSSENISQPNVNLSTNVKIAEETTVTSVIRQEVDSEDLNPPSNNEDLNDDYHLTVLKTVCQKVMDSSFYTLPELLQSSGNKGYNLVSEVYVNNGYNFGSLPASPNHSSNSTLQKCRNSVKYVQPEPGQLLIEVEDCPDNYIKVDEQDFEPDTLDRKPSKNYTNNETLCSENENKKTSKILLKTTGSFKTDNNRLDAYEMDNKSLLSRNFGSLRQIYQEKSMLKSNDSHQNSLDCSDKTYKHEGALLTLEERHAKRQRRFTFAGCSNVPPDVIPPSSHNSLYDFPRPPYEPHPELSPVITNEKLSKNCSQINSIHQKEIYSNCKEGLFCNEFANNDDIICNGVSQAAIQINDLYDEIKIPMKVEHVVYNIRQLNTNSNLSDIFTTKNITKPEDSGYLSTDSNCNLKKAECFDISVENDEGESETDDSLADGQSESGAESVETHSVFFGSYHGSSFCIRDSADSGVGFDIRSSENLFSLGDEDDESDSEAMSYATVVPVESIS</sequence>
<dbReference type="PANTHER" id="PTHR39387">
    <property type="entry name" value="SHAVENOID, ISOFORM B"/>
    <property type="match status" value="1"/>
</dbReference>
<feature type="transmembrane region" description="Helical" evidence="2">
    <location>
        <begin position="258"/>
        <end position="280"/>
    </location>
</feature>
<feature type="compositionally biased region" description="Basic and acidic residues" evidence="1">
    <location>
        <begin position="654"/>
        <end position="673"/>
    </location>
</feature>
<feature type="domain" description="Shavenoid isoform B-like N-terminal" evidence="4">
    <location>
        <begin position="27"/>
        <end position="95"/>
    </location>
</feature>
<dbReference type="STRING" id="224129.A0A1W4X3T4"/>
<evidence type="ECO:0000256" key="2">
    <source>
        <dbReference type="SAM" id="Phobius"/>
    </source>
</evidence>
<feature type="compositionally biased region" description="Acidic residues" evidence="1">
    <location>
        <begin position="1129"/>
        <end position="1141"/>
    </location>
</feature>
<dbReference type="Pfam" id="PF23328">
    <property type="entry name" value="Sha_B_N"/>
    <property type="match status" value="1"/>
</dbReference>
<keyword evidence="2" id="KW-0812">Transmembrane</keyword>
<dbReference type="GO" id="GO:0035317">
    <property type="term" value="P:imaginal disc-derived wing hair organization"/>
    <property type="evidence" value="ECO:0007669"/>
    <property type="project" value="TreeGrafter"/>
</dbReference>
<feature type="compositionally biased region" description="Low complexity" evidence="1">
    <location>
        <begin position="325"/>
        <end position="336"/>
    </location>
</feature>
<feature type="region of interest" description="Disordered" evidence="1">
    <location>
        <begin position="1129"/>
        <end position="1148"/>
    </location>
</feature>
<dbReference type="RefSeq" id="XP_018330786.1">
    <property type="nucleotide sequence ID" value="XM_018475284.2"/>
</dbReference>
<dbReference type="KEGG" id="apln:108740802"/>
<accession>A0A1W4X3T4</accession>
<dbReference type="InParanoid" id="A0A1W4X3T4"/>
<dbReference type="AlphaFoldDB" id="A0A1W4X3T4"/>
<feature type="chain" id="PRO_5010697172" evidence="3">
    <location>
        <begin position="20"/>
        <end position="1215"/>
    </location>
</feature>
<dbReference type="FunCoup" id="A0A1W4X3T4">
    <property type="interactions" value="58"/>
</dbReference>
<feature type="compositionally biased region" description="Basic and acidic residues" evidence="1">
    <location>
        <begin position="339"/>
        <end position="350"/>
    </location>
</feature>
<keyword evidence="3" id="KW-0732">Signal</keyword>
<evidence type="ECO:0000256" key="3">
    <source>
        <dbReference type="SAM" id="SignalP"/>
    </source>
</evidence>
<dbReference type="PANTHER" id="PTHR39387:SF1">
    <property type="entry name" value="SHAVENOID, ISOFORM B"/>
    <property type="match status" value="1"/>
</dbReference>
<dbReference type="GO" id="GO:0005938">
    <property type="term" value="C:cell cortex"/>
    <property type="evidence" value="ECO:0007669"/>
    <property type="project" value="TreeGrafter"/>
</dbReference>
<keyword evidence="2" id="KW-1133">Transmembrane helix</keyword>
<dbReference type="InterPro" id="IPR057507">
    <property type="entry name" value="Sha_B-like_N"/>
</dbReference>
<feature type="region of interest" description="Disordered" evidence="1">
    <location>
        <begin position="325"/>
        <end position="351"/>
    </location>
</feature>
<dbReference type="Proteomes" id="UP000192223">
    <property type="component" value="Unplaced"/>
</dbReference>
<dbReference type="OrthoDB" id="6346242at2759"/>
<protein>
    <submittedName>
        <fullName evidence="6">Uncharacterized protein LOC108740802</fullName>
    </submittedName>
</protein>
<keyword evidence="5" id="KW-1185">Reference proteome</keyword>
<evidence type="ECO:0000256" key="1">
    <source>
        <dbReference type="SAM" id="MobiDB-lite"/>
    </source>
</evidence>
<dbReference type="GeneID" id="108740802"/>
<feature type="region of interest" description="Disordered" evidence="1">
    <location>
        <begin position="621"/>
        <end position="673"/>
    </location>
</feature>
<feature type="signal peptide" evidence="3">
    <location>
        <begin position="1"/>
        <end position="19"/>
    </location>
</feature>
<reference evidence="6" key="1">
    <citation type="submission" date="2025-08" db="UniProtKB">
        <authorList>
            <consortium name="RefSeq"/>
        </authorList>
    </citation>
    <scope>IDENTIFICATION</scope>
    <source>
        <tissue evidence="6">Entire body</tissue>
    </source>
</reference>
<evidence type="ECO:0000259" key="4">
    <source>
        <dbReference type="Pfam" id="PF23328"/>
    </source>
</evidence>
<evidence type="ECO:0000313" key="6">
    <source>
        <dbReference type="RefSeq" id="XP_018330786.1"/>
    </source>
</evidence>
<name>A0A1W4X3T4_AGRPL</name>
<keyword evidence="2" id="KW-0472">Membrane</keyword>
<organism evidence="5 6">
    <name type="scientific">Agrilus planipennis</name>
    <name type="common">Emerald ash borer</name>
    <name type="synonym">Agrilus marcopoli</name>
    <dbReference type="NCBI Taxonomy" id="224129"/>
    <lineage>
        <taxon>Eukaryota</taxon>
        <taxon>Metazoa</taxon>
        <taxon>Ecdysozoa</taxon>
        <taxon>Arthropoda</taxon>
        <taxon>Hexapoda</taxon>
        <taxon>Insecta</taxon>
        <taxon>Pterygota</taxon>
        <taxon>Neoptera</taxon>
        <taxon>Endopterygota</taxon>
        <taxon>Coleoptera</taxon>
        <taxon>Polyphaga</taxon>
        <taxon>Elateriformia</taxon>
        <taxon>Buprestoidea</taxon>
        <taxon>Buprestidae</taxon>
        <taxon>Agrilinae</taxon>
        <taxon>Agrilus</taxon>
    </lineage>
</organism>
<gene>
    <name evidence="6" type="primary">LOC108740802</name>
</gene>
<evidence type="ECO:0000313" key="5">
    <source>
        <dbReference type="Proteomes" id="UP000192223"/>
    </source>
</evidence>
<proteinExistence type="predicted"/>